<feature type="region of interest" description="Disordered" evidence="1">
    <location>
        <begin position="41"/>
        <end position="84"/>
    </location>
</feature>
<evidence type="ECO:0000256" key="1">
    <source>
        <dbReference type="SAM" id="MobiDB-lite"/>
    </source>
</evidence>
<keyword evidence="4" id="KW-1185">Reference proteome</keyword>
<reference evidence="3" key="1">
    <citation type="submission" date="2013-10" db="EMBL/GenBank/DDBJ databases">
        <title>Genomic analysis of the causative agents of coccidiosis in chickens.</title>
        <authorList>
            <person name="Reid A.J."/>
            <person name="Blake D."/>
            <person name="Billington K."/>
            <person name="Browne H."/>
            <person name="Dunn M."/>
            <person name="Hung S."/>
            <person name="Kawahara F."/>
            <person name="Miranda-Saavedra D."/>
            <person name="Mourier T."/>
            <person name="Nagra H."/>
            <person name="Otto T.D."/>
            <person name="Rawlings N."/>
            <person name="Sanchez A."/>
            <person name="Sanders M."/>
            <person name="Subramaniam C."/>
            <person name="Tay Y."/>
            <person name="Dear P."/>
            <person name="Doerig C."/>
            <person name="Gruber A."/>
            <person name="Parkinson J."/>
            <person name="Shirley M."/>
            <person name="Wan K.L."/>
            <person name="Berriman M."/>
            <person name="Tomley F."/>
            <person name="Pain A."/>
        </authorList>
    </citation>
    <scope>NUCLEOTIDE SEQUENCE [LARGE SCALE GENOMIC DNA]</scope>
    <source>
        <strain evidence="3">Houghton</strain>
    </source>
</reference>
<organism evidence="3 4">
    <name type="scientific">Eimeria mitis</name>
    <dbReference type="NCBI Taxonomy" id="44415"/>
    <lineage>
        <taxon>Eukaryota</taxon>
        <taxon>Sar</taxon>
        <taxon>Alveolata</taxon>
        <taxon>Apicomplexa</taxon>
        <taxon>Conoidasida</taxon>
        <taxon>Coccidia</taxon>
        <taxon>Eucoccidiorida</taxon>
        <taxon>Eimeriorina</taxon>
        <taxon>Eimeriidae</taxon>
        <taxon>Eimeria</taxon>
    </lineage>
</organism>
<proteinExistence type="predicted"/>
<dbReference type="GeneID" id="60404463"/>
<dbReference type="VEuPathDB" id="ToxoDB:EMH_0087790"/>
<evidence type="ECO:0000256" key="2">
    <source>
        <dbReference type="SAM" id="Phobius"/>
    </source>
</evidence>
<dbReference type="RefSeq" id="XP_037878074.1">
    <property type="nucleotide sequence ID" value="XM_038022220.1"/>
</dbReference>
<accession>U6KCN4</accession>
<dbReference type="AlphaFoldDB" id="U6KCN4"/>
<keyword evidence="2" id="KW-0812">Transmembrane</keyword>
<dbReference type="Proteomes" id="UP000030744">
    <property type="component" value="Unassembled WGS sequence"/>
</dbReference>
<keyword evidence="2" id="KW-1133">Transmembrane helix</keyword>
<gene>
    <name evidence="3" type="ORF">EMH_0087790</name>
</gene>
<evidence type="ECO:0000313" key="4">
    <source>
        <dbReference type="Proteomes" id="UP000030744"/>
    </source>
</evidence>
<feature type="transmembrane region" description="Helical" evidence="2">
    <location>
        <begin position="20"/>
        <end position="38"/>
    </location>
</feature>
<feature type="compositionally biased region" description="Low complexity" evidence="1">
    <location>
        <begin position="41"/>
        <end position="53"/>
    </location>
</feature>
<keyword evidence="2" id="KW-0472">Membrane</keyword>
<evidence type="ECO:0000313" key="3">
    <source>
        <dbReference type="EMBL" id="CDJ35785.1"/>
    </source>
</evidence>
<reference evidence="3" key="2">
    <citation type="submission" date="2013-10" db="EMBL/GenBank/DDBJ databases">
        <authorList>
            <person name="Aslett M."/>
        </authorList>
    </citation>
    <scope>NUCLEOTIDE SEQUENCE [LARGE SCALE GENOMIC DNA]</scope>
    <source>
        <strain evidence="3">Houghton</strain>
    </source>
</reference>
<protein>
    <submittedName>
        <fullName evidence="3">Uncharacterized protein</fullName>
    </submittedName>
</protein>
<name>U6KCN4_9EIME</name>
<sequence>MIVFLGCCCEMTFANILANALGVTAVLTFFAVLAVLGFESVSSSHSPSSEGASGMMSPQDGDRAVGSTTDTERLRPRTPNRRTR</sequence>
<dbReference type="EMBL" id="HG732903">
    <property type="protein sequence ID" value="CDJ35785.1"/>
    <property type="molecule type" value="Genomic_DNA"/>
</dbReference>